<keyword evidence="3" id="KW-0808">Transferase</keyword>
<keyword evidence="2" id="KW-0489">Methyltransferase</keyword>
<evidence type="ECO:0000256" key="8">
    <source>
        <dbReference type="ARBA" id="ARBA00047306"/>
    </source>
</evidence>
<proteinExistence type="inferred from homology"/>
<comment type="caution">
    <text evidence="13">The sequence shown here is derived from an EMBL/GenBank/DDBJ whole genome shotgun (WGS) entry which is preliminary data.</text>
</comment>
<comment type="catalytic activity">
    <reaction evidence="8">
        <text>N-terminal L-seryl-L-prolyl-L-lysyl-[protein] + 3 S-adenosyl-L-methionine = N-terminal N,N,N-trimethyl-L-seryl-L-prolyl-L-lysyl-[protein] + 3 S-adenosyl-L-homocysteine + 3 H(+)</text>
        <dbReference type="Rhea" id="RHEA:54724"/>
        <dbReference type="Rhea" id="RHEA-COMP:13789"/>
        <dbReference type="Rhea" id="RHEA-COMP:13973"/>
        <dbReference type="ChEBI" id="CHEBI:15378"/>
        <dbReference type="ChEBI" id="CHEBI:57856"/>
        <dbReference type="ChEBI" id="CHEBI:59789"/>
        <dbReference type="ChEBI" id="CHEBI:138061"/>
        <dbReference type="ChEBI" id="CHEBI:138317"/>
        <dbReference type="EC" id="2.1.1.244"/>
    </reaction>
</comment>
<dbReference type="Pfam" id="PF05891">
    <property type="entry name" value="Methyltransf_PK"/>
    <property type="match status" value="1"/>
</dbReference>
<dbReference type="PANTHER" id="PTHR12753">
    <property type="entry name" value="AD-003 - RELATED"/>
    <property type="match status" value="1"/>
</dbReference>
<accession>A0A8K0T975</accession>
<organism evidence="13 14">
    <name type="scientific">Plectosphaerella cucumerina</name>
    <dbReference type="NCBI Taxonomy" id="40658"/>
    <lineage>
        <taxon>Eukaryota</taxon>
        <taxon>Fungi</taxon>
        <taxon>Dikarya</taxon>
        <taxon>Ascomycota</taxon>
        <taxon>Pezizomycotina</taxon>
        <taxon>Sordariomycetes</taxon>
        <taxon>Hypocreomycetidae</taxon>
        <taxon>Glomerellales</taxon>
        <taxon>Plectosphaerellaceae</taxon>
        <taxon>Plectosphaerella</taxon>
    </lineage>
</organism>
<dbReference type="EC" id="2.1.1.244" evidence="5"/>
<comment type="catalytic activity">
    <reaction evidence="9">
        <text>N-terminal L-prolyl-L-prolyl-L-lysyl-[protein] + 2 S-adenosyl-L-methionine = N-terminal N,N-dimethyl-L-prolyl-L-prolyl-L-lysyl-[protein] + 2 S-adenosyl-L-homocysteine + 2 H(+)</text>
        <dbReference type="Rhea" id="RHEA:54736"/>
        <dbReference type="Rhea" id="RHEA-COMP:13787"/>
        <dbReference type="Rhea" id="RHEA-COMP:13974"/>
        <dbReference type="ChEBI" id="CHEBI:15378"/>
        <dbReference type="ChEBI" id="CHEBI:57856"/>
        <dbReference type="ChEBI" id="CHEBI:59789"/>
        <dbReference type="ChEBI" id="CHEBI:138059"/>
        <dbReference type="ChEBI" id="CHEBI:138318"/>
        <dbReference type="EC" id="2.1.1.244"/>
    </reaction>
</comment>
<evidence type="ECO:0000256" key="7">
    <source>
        <dbReference type="ARBA" id="ARBA00043129"/>
    </source>
</evidence>
<dbReference type="AlphaFoldDB" id="A0A8K0T975"/>
<dbReference type="GO" id="GO:0032259">
    <property type="term" value="P:methylation"/>
    <property type="evidence" value="ECO:0007669"/>
    <property type="project" value="UniProtKB-KW"/>
</dbReference>
<evidence type="ECO:0000256" key="2">
    <source>
        <dbReference type="ARBA" id="ARBA00022603"/>
    </source>
</evidence>
<evidence type="ECO:0000256" key="4">
    <source>
        <dbReference type="ARBA" id="ARBA00022691"/>
    </source>
</evidence>
<feature type="binding site" evidence="12">
    <location>
        <position position="74"/>
    </location>
    <ligand>
        <name>S-adenosyl-L-methionine</name>
        <dbReference type="ChEBI" id="CHEBI:59789"/>
    </ligand>
</feature>
<dbReference type="Proteomes" id="UP000813385">
    <property type="component" value="Unassembled WGS sequence"/>
</dbReference>
<dbReference type="PANTHER" id="PTHR12753:SF0">
    <property type="entry name" value="ALPHA N-TERMINAL PROTEIN METHYLTRANSFERASE 1"/>
    <property type="match status" value="1"/>
</dbReference>
<dbReference type="SUPFAM" id="SSF53335">
    <property type="entry name" value="S-adenosyl-L-methionine-dependent methyltransferases"/>
    <property type="match status" value="1"/>
</dbReference>
<keyword evidence="14" id="KW-1185">Reference proteome</keyword>
<evidence type="ECO:0000256" key="9">
    <source>
        <dbReference type="ARBA" id="ARBA00047885"/>
    </source>
</evidence>
<dbReference type="GO" id="GO:0005737">
    <property type="term" value="C:cytoplasm"/>
    <property type="evidence" value="ECO:0007669"/>
    <property type="project" value="TreeGrafter"/>
</dbReference>
<evidence type="ECO:0000256" key="3">
    <source>
        <dbReference type="ARBA" id="ARBA00022679"/>
    </source>
</evidence>
<dbReference type="FunFam" id="3.40.50.150:FF:000025">
    <property type="entry name" value="N-terminal Xaa-Pro-Lys N-methyltransferase 1"/>
    <property type="match status" value="1"/>
</dbReference>
<reference evidence="13" key="1">
    <citation type="journal article" date="2021" name="Nat. Commun.">
        <title>Genetic determinants of endophytism in the Arabidopsis root mycobiome.</title>
        <authorList>
            <person name="Mesny F."/>
            <person name="Miyauchi S."/>
            <person name="Thiergart T."/>
            <person name="Pickel B."/>
            <person name="Atanasova L."/>
            <person name="Karlsson M."/>
            <person name="Huettel B."/>
            <person name="Barry K.W."/>
            <person name="Haridas S."/>
            <person name="Chen C."/>
            <person name="Bauer D."/>
            <person name="Andreopoulos W."/>
            <person name="Pangilinan J."/>
            <person name="LaButti K."/>
            <person name="Riley R."/>
            <person name="Lipzen A."/>
            <person name="Clum A."/>
            <person name="Drula E."/>
            <person name="Henrissat B."/>
            <person name="Kohler A."/>
            <person name="Grigoriev I.V."/>
            <person name="Martin F.M."/>
            <person name="Hacquard S."/>
        </authorList>
    </citation>
    <scope>NUCLEOTIDE SEQUENCE</scope>
    <source>
        <strain evidence="13">MPI-CAGE-AT-0016</strain>
    </source>
</reference>
<feature type="binding site" evidence="12">
    <location>
        <position position="135"/>
    </location>
    <ligand>
        <name>S-adenosyl-L-methionine</name>
        <dbReference type="ChEBI" id="CHEBI:59789"/>
    </ligand>
</feature>
<dbReference type="InterPro" id="IPR008576">
    <property type="entry name" value="MeTrfase_NTM1"/>
</dbReference>
<gene>
    <name evidence="13" type="ORF">B0T11DRAFT_230898</name>
</gene>
<evidence type="ECO:0000256" key="11">
    <source>
        <dbReference type="ARBA" id="ARBA00082558"/>
    </source>
</evidence>
<evidence type="ECO:0000256" key="10">
    <source>
        <dbReference type="ARBA" id="ARBA00048167"/>
    </source>
</evidence>
<dbReference type="CDD" id="cd02440">
    <property type="entry name" value="AdoMet_MTases"/>
    <property type="match status" value="1"/>
</dbReference>
<evidence type="ECO:0000256" key="6">
    <source>
        <dbReference type="ARBA" id="ARBA00039449"/>
    </source>
</evidence>
<sequence length="224" mass="24426">MADTDATETPDALISADDGRAYWQSIDADVQGMLGGFAYISRADLQGSRAFLAKLGVGSKKSGLRTVARILEGGAGIGRITEGLLLDVSSHVDVVEPIAKFTEKLAARPDVSVANVGLEEWVPEDHIAYNVIWNQWCLGHLTDDQLVAYLRRCQAALAPEGFIVVKENQSSSGADVFDDVDSSVTRTDDKFREIFKQAGLTLIKTEPQHGFPKTIMPVRMYALR</sequence>
<feature type="binding site" evidence="12">
    <location>
        <position position="79"/>
    </location>
    <ligand>
        <name>S-adenosyl-L-methionine</name>
        <dbReference type="ChEBI" id="CHEBI:59789"/>
    </ligand>
</feature>
<evidence type="ECO:0000313" key="14">
    <source>
        <dbReference type="Proteomes" id="UP000813385"/>
    </source>
</evidence>
<comment type="similarity">
    <text evidence="1">Belongs to the methyltransferase superfamily. NTM1 family.</text>
</comment>
<evidence type="ECO:0000256" key="5">
    <source>
        <dbReference type="ARBA" id="ARBA00039112"/>
    </source>
</evidence>
<evidence type="ECO:0000256" key="1">
    <source>
        <dbReference type="ARBA" id="ARBA00009059"/>
    </source>
</evidence>
<keyword evidence="4 12" id="KW-0949">S-adenosyl-L-methionine</keyword>
<dbReference type="EMBL" id="JAGPXD010000005">
    <property type="protein sequence ID" value="KAH7354180.1"/>
    <property type="molecule type" value="Genomic_DNA"/>
</dbReference>
<dbReference type="InterPro" id="IPR029063">
    <property type="entry name" value="SAM-dependent_MTases_sf"/>
</dbReference>
<evidence type="ECO:0000256" key="12">
    <source>
        <dbReference type="PIRSR" id="PIRSR016958-1"/>
    </source>
</evidence>
<dbReference type="GO" id="GO:0071885">
    <property type="term" value="F:N-terminal protein N-methyltransferase activity"/>
    <property type="evidence" value="ECO:0007669"/>
    <property type="project" value="UniProtKB-EC"/>
</dbReference>
<dbReference type="Gene3D" id="3.40.50.150">
    <property type="entry name" value="Vaccinia Virus protein VP39"/>
    <property type="match status" value="1"/>
</dbReference>
<dbReference type="PIRSF" id="PIRSF016958">
    <property type="entry name" value="DUF858_MeTrfase_lik"/>
    <property type="match status" value="1"/>
</dbReference>
<name>A0A8K0T975_9PEZI</name>
<protein>
    <recommendedName>
        <fullName evidence="6">Alpha N-terminal protein methyltransferase 1</fullName>
        <ecNumber evidence="5">2.1.1.244</ecNumber>
    </recommendedName>
    <alternativeName>
        <fullName evidence="11">Translation associated element 1</fullName>
    </alternativeName>
    <alternativeName>
        <fullName evidence="7">X-Pro-Lys N-terminal protein methyltransferase 1</fullName>
    </alternativeName>
</protein>
<evidence type="ECO:0000313" key="13">
    <source>
        <dbReference type="EMBL" id="KAH7354180.1"/>
    </source>
</evidence>
<dbReference type="OrthoDB" id="1298661at2759"/>
<comment type="catalytic activity">
    <reaction evidence="10">
        <text>N-terminal L-alanyl-L-prolyl-L-lysyl-[protein] + 3 S-adenosyl-L-methionine = N-terminal N,N,N-trimethyl-L-alanyl-L-prolyl-L-lysyl-[protein] + 3 S-adenosyl-L-homocysteine + 3 H(+)</text>
        <dbReference type="Rhea" id="RHEA:54712"/>
        <dbReference type="Rhea" id="RHEA-COMP:13785"/>
        <dbReference type="Rhea" id="RHEA-COMP:13971"/>
        <dbReference type="ChEBI" id="CHEBI:15378"/>
        <dbReference type="ChEBI" id="CHEBI:57856"/>
        <dbReference type="ChEBI" id="CHEBI:59789"/>
        <dbReference type="ChEBI" id="CHEBI:138057"/>
        <dbReference type="ChEBI" id="CHEBI:138315"/>
        <dbReference type="EC" id="2.1.1.244"/>
    </reaction>
</comment>